<feature type="domain" description="MobA-like NTP transferase" evidence="8">
    <location>
        <begin position="21"/>
        <end position="160"/>
    </location>
</feature>
<dbReference type="PANTHER" id="PTHR19136:SF81">
    <property type="entry name" value="MOLYBDENUM COFACTOR GUANYLYLTRANSFERASE"/>
    <property type="match status" value="1"/>
</dbReference>
<organism evidence="9 10">
    <name type="scientific">Halalkalibacter alkalisediminis</name>
    <dbReference type="NCBI Taxonomy" id="935616"/>
    <lineage>
        <taxon>Bacteria</taxon>
        <taxon>Bacillati</taxon>
        <taxon>Bacillota</taxon>
        <taxon>Bacilli</taxon>
        <taxon>Bacillales</taxon>
        <taxon>Bacillaceae</taxon>
        <taxon>Halalkalibacter</taxon>
    </lineage>
</organism>
<dbReference type="SUPFAM" id="SSF53448">
    <property type="entry name" value="Nucleotide-diphospho-sugar transferases"/>
    <property type="match status" value="1"/>
</dbReference>
<evidence type="ECO:0000256" key="5">
    <source>
        <dbReference type="ARBA" id="ARBA00022842"/>
    </source>
</evidence>
<evidence type="ECO:0000259" key="8">
    <source>
        <dbReference type="Pfam" id="PF12804"/>
    </source>
</evidence>
<evidence type="ECO:0000256" key="6">
    <source>
        <dbReference type="ARBA" id="ARBA00023134"/>
    </source>
</evidence>
<name>A0ABV6NHG9_9BACI</name>
<proteinExistence type="predicted"/>
<evidence type="ECO:0000313" key="9">
    <source>
        <dbReference type="EMBL" id="MFC0560203.1"/>
    </source>
</evidence>
<evidence type="ECO:0000256" key="3">
    <source>
        <dbReference type="ARBA" id="ARBA00022723"/>
    </source>
</evidence>
<comment type="caution">
    <text evidence="9">The sequence shown here is derived from an EMBL/GenBank/DDBJ whole genome shotgun (WGS) entry which is preliminary data.</text>
</comment>
<keyword evidence="1" id="KW-0963">Cytoplasm</keyword>
<evidence type="ECO:0000256" key="4">
    <source>
        <dbReference type="ARBA" id="ARBA00022741"/>
    </source>
</evidence>
<keyword evidence="9" id="KW-0548">Nucleotidyltransferase</keyword>
<dbReference type="EMBL" id="JBHLTR010000017">
    <property type="protein sequence ID" value="MFC0560203.1"/>
    <property type="molecule type" value="Genomic_DNA"/>
</dbReference>
<keyword evidence="7" id="KW-0501">Molybdenum cofactor biosynthesis</keyword>
<evidence type="ECO:0000313" key="10">
    <source>
        <dbReference type="Proteomes" id="UP001589833"/>
    </source>
</evidence>
<keyword evidence="10" id="KW-1185">Reference proteome</keyword>
<reference evidence="9 10" key="1">
    <citation type="submission" date="2024-09" db="EMBL/GenBank/DDBJ databases">
        <authorList>
            <person name="Sun Q."/>
            <person name="Mori K."/>
        </authorList>
    </citation>
    <scope>NUCLEOTIDE SEQUENCE [LARGE SCALE GENOMIC DNA]</scope>
    <source>
        <strain evidence="9 10">NCAIM B.02301</strain>
    </source>
</reference>
<dbReference type="RefSeq" id="WP_273840337.1">
    <property type="nucleotide sequence ID" value="NZ_JAQQWT010000002.1"/>
</dbReference>
<dbReference type="InterPro" id="IPR013482">
    <property type="entry name" value="Molybde_CF_guanTrfase"/>
</dbReference>
<keyword evidence="4" id="KW-0547">Nucleotide-binding</keyword>
<evidence type="ECO:0000256" key="1">
    <source>
        <dbReference type="ARBA" id="ARBA00022490"/>
    </source>
</evidence>
<keyword evidence="3" id="KW-0479">Metal-binding</keyword>
<dbReference type="GO" id="GO:0016779">
    <property type="term" value="F:nucleotidyltransferase activity"/>
    <property type="evidence" value="ECO:0007669"/>
    <property type="project" value="UniProtKB-KW"/>
</dbReference>
<accession>A0ABV6NHG9</accession>
<gene>
    <name evidence="9" type="ORF">ACFFH4_14275</name>
</gene>
<evidence type="ECO:0000256" key="7">
    <source>
        <dbReference type="ARBA" id="ARBA00023150"/>
    </source>
</evidence>
<dbReference type="Pfam" id="PF12804">
    <property type="entry name" value="NTP_transf_3"/>
    <property type="match status" value="1"/>
</dbReference>
<keyword evidence="6" id="KW-0342">GTP-binding</keyword>
<keyword evidence="5" id="KW-0460">Magnesium</keyword>
<protein>
    <submittedName>
        <fullName evidence="9">Molybdenum cofactor guanylyltransferase</fullName>
    </submittedName>
</protein>
<dbReference type="InterPro" id="IPR029044">
    <property type="entry name" value="Nucleotide-diphossugar_trans"/>
</dbReference>
<dbReference type="PANTHER" id="PTHR19136">
    <property type="entry name" value="MOLYBDENUM COFACTOR GUANYLYLTRANSFERASE"/>
    <property type="match status" value="1"/>
</dbReference>
<dbReference type="CDD" id="cd02503">
    <property type="entry name" value="MobA"/>
    <property type="match status" value="1"/>
</dbReference>
<dbReference type="InterPro" id="IPR025877">
    <property type="entry name" value="MobA-like_NTP_Trfase"/>
</dbReference>
<dbReference type="Gene3D" id="3.90.550.10">
    <property type="entry name" value="Spore Coat Polysaccharide Biosynthesis Protein SpsA, Chain A"/>
    <property type="match status" value="1"/>
</dbReference>
<evidence type="ECO:0000256" key="2">
    <source>
        <dbReference type="ARBA" id="ARBA00022679"/>
    </source>
</evidence>
<keyword evidence="2" id="KW-0808">Transferase</keyword>
<dbReference type="Proteomes" id="UP001589833">
    <property type="component" value="Unassembled WGS sequence"/>
</dbReference>
<sequence>MNLTGVIIDGGYTTGLDFVPGLLKIGEETVIERQVREMKKVCQEIILVTNQPHSYLPILGGSIRMITDYYKGSGTLSGMYAALSLAKNDTLWVVTPDMPFISMDAMTQMLAEKDQSDVQLVVPEWEGNLQLYHAIYDRSCLEATQKLVEQDQLGIMNLLEHISFKVIRCMDNTSFTLRIKNVEDYQRVLDHDQHFKVTP</sequence>